<evidence type="ECO:0000256" key="1">
    <source>
        <dbReference type="SAM" id="SignalP"/>
    </source>
</evidence>
<keyword evidence="1" id="KW-0732">Signal</keyword>
<sequence>MYKLLGVFLLVISVSANAGLLKVVIAYGTGDVPVNSSIDVDADFVALSVTITADAKMPAERAKLINKLQNIINSKASQATNIDFQQGVISLSPREKSSFSISRSYGRNSESKFYILAKLDDSKDIYSATQEIYNFISQIEIPEDTNLRLGNTSLALASPEQYRSQLLNKIKAEINSTKEVLGTEYKVSISGIENPVIVRQKNDKQVTVFIDYQIQLNQ</sequence>
<evidence type="ECO:0000313" key="3">
    <source>
        <dbReference type="Proteomes" id="UP001248581"/>
    </source>
</evidence>
<protein>
    <recommendedName>
        <fullName evidence="4">DUF541 domain-containing protein</fullName>
    </recommendedName>
</protein>
<dbReference type="RefSeq" id="WP_348387331.1">
    <property type="nucleotide sequence ID" value="NZ_CP134146.1"/>
</dbReference>
<reference evidence="3" key="1">
    <citation type="submission" date="2023-09" db="EMBL/GenBank/DDBJ databases">
        <authorList>
            <person name="Li S."/>
            <person name="Li X."/>
            <person name="Zhang C."/>
            <person name="Zhao Z."/>
        </authorList>
    </citation>
    <scope>NUCLEOTIDE SEQUENCE [LARGE SCALE GENOMIC DNA]</scope>
    <source>
        <strain evidence="3">SQ345</strain>
    </source>
</reference>
<organism evidence="2 3">
    <name type="scientific">Thalassotalea nanhaiensis</name>
    <dbReference type="NCBI Taxonomy" id="3065648"/>
    <lineage>
        <taxon>Bacteria</taxon>
        <taxon>Pseudomonadati</taxon>
        <taxon>Pseudomonadota</taxon>
        <taxon>Gammaproteobacteria</taxon>
        <taxon>Alteromonadales</taxon>
        <taxon>Colwelliaceae</taxon>
        <taxon>Thalassotalea</taxon>
    </lineage>
</organism>
<proteinExistence type="predicted"/>
<feature type="chain" id="PRO_5047116905" description="DUF541 domain-containing protein" evidence="1">
    <location>
        <begin position="19"/>
        <end position="218"/>
    </location>
</feature>
<keyword evidence="3" id="KW-1185">Reference proteome</keyword>
<evidence type="ECO:0008006" key="4">
    <source>
        <dbReference type="Google" id="ProtNLM"/>
    </source>
</evidence>
<accession>A0ABY9TH69</accession>
<evidence type="ECO:0000313" key="2">
    <source>
        <dbReference type="EMBL" id="WNC68174.1"/>
    </source>
</evidence>
<name>A0ABY9TH69_9GAMM</name>
<feature type="signal peptide" evidence="1">
    <location>
        <begin position="1"/>
        <end position="18"/>
    </location>
</feature>
<dbReference type="EMBL" id="CP134146">
    <property type="protein sequence ID" value="WNC68174.1"/>
    <property type="molecule type" value="Genomic_DNA"/>
</dbReference>
<dbReference type="Proteomes" id="UP001248581">
    <property type="component" value="Chromosome"/>
</dbReference>
<gene>
    <name evidence="2" type="ORF">RI845_16810</name>
</gene>